<gene>
    <name evidence="2" type="ORF">IAC29_02230</name>
</gene>
<feature type="transmembrane region" description="Helical" evidence="1">
    <location>
        <begin position="72"/>
        <end position="91"/>
    </location>
</feature>
<comment type="caution">
    <text evidence="2">The sequence shown here is derived from an EMBL/GenBank/DDBJ whole genome shotgun (WGS) entry which is preliminary data.</text>
</comment>
<dbReference type="AlphaFoldDB" id="A0A9D9EJ40"/>
<reference evidence="2" key="1">
    <citation type="submission" date="2020-10" db="EMBL/GenBank/DDBJ databases">
        <authorList>
            <person name="Gilroy R."/>
        </authorList>
    </citation>
    <scope>NUCLEOTIDE SEQUENCE</scope>
    <source>
        <strain evidence="2">20514</strain>
    </source>
</reference>
<keyword evidence="1" id="KW-0472">Membrane</keyword>
<feature type="transmembrane region" description="Helical" evidence="1">
    <location>
        <begin position="7"/>
        <end position="30"/>
    </location>
</feature>
<reference evidence="2" key="2">
    <citation type="journal article" date="2021" name="PeerJ">
        <title>Extensive microbial diversity within the chicken gut microbiome revealed by metagenomics and culture.</title>
        <authorList>
            <person name="Gilroy R."/>
            <person name="Ravi A."/>
            <person name="Getino M."/>
            <person name="Pursley I."/>
            <person name="Horton D.L."/>
            <person name="Alikhan N.F."/>
            <person name="Baker D."/>
            <person name="Gharbi K."/>
            <person name="Hall N."/>
            <person name="Watson M."/>
            <person name="Adriaenssens E.M."/>
            <person name="Foster-Nyarko E."/>
            <person name="Jarju S."/>
            <person name="Secka A."/>
            <person name="Antonio M."/>
            <person name="Oren A."/>
            <person name="Chaudhuri R.R."/>
            <person name="La Ragione R."/>
            <person name="Hildebrand F."/>
            <person name="Pallen M.J."/>
        </authorList>
    </citation>
    <scope>NUCLEOTIDE SEQUENCE</scope>
    <source>
        <strain evidence="2">20514</strain>
    </source>
</reference>
<evidence type="ECO:0000313" key="2">
    <source>
        <dbReference type="EMBL" id="MBO8448072.1"/>
    </source>
</evidence>
<dbReference type="Proteomes" id="UP000810252">
    <property type="component" value="Unassembled WGS sequence"/>
</dbReference>
<feature type="transmembrane region" description="Helical" evidence="1">
    <location>
        <begin position="112"/>
        <end position="133"/>
    </location>
</feature>
<proteinExistence type="predicted"/>
<dbReference type="InterPro" id="IPR021215">
    <property type="entry name" value="DUF2752"/>
</dbReference>
<dbReference type="Pfam" id="PF10825">
    <property type="entry name" value="DUF2752"/>
    <property type="match status" value="1"/>
</dbReference>
<keyword evidence="1" id="KW-1133">Transmembrane helix</keyword>
<sequence length="140" mass="15553">MRRPRPVLKAVLTIAAATVLAAVVFVYAMFDPSDSLYWPKCPFHLLTGLECPGCGSQRALHCLLTGDLAGALHYNFLVTLAIPYILLYFLLLCISRFPAKASLRRTASGIRLAMYHGTAVRIVLVLVLVFWIARNFTPLF</sequence>
<keyword evidence="1" id="KW-0812">Transmembrane</keyword>
<name>A0A9D9EJ40_9BACT</name>
<dbReference type="EMBL" id="JADIMQ010000032">
    <property type="protein sequence ID" value="MBO8448072.1"/>
    <property type="molecule type" value="Genomic_DNA"/>
</dbReference>
<organism evidence="2 3">
    <name type="scientific">Candidatus Cryptobacteroides merdigallinarum</name>
    <dbReference type="NCBI Taxonomy" id="2840770"/>
    <lineage>
        <taxon>Bacteria</taxon>
        <taxon>Pseudomonadati</taxon>
        <taxon>Bacteroidota</taxon>
        <taxon>Bacteroidia</taxon>
        <taxon>Bacteroidales</taxon>
        <taxon>Candidatus Cryptobacteroides</taxon>
    </lineage>
</organism>
<protein>
    <submittedName>
        <fullName evidence="2">DUF2752 domain-containing protein</fullName>
    </submittedName>
</protein>
<accession>A0A9D9EJ40</accession>
<evidence type="ECO:0000313" key="3">
    <source>
        <dbReference type="Proteomes" id="UP000810252"/>
    </source>
</evidence>
<evidence type="ECO:0000256" key="1">
    <source>
        <dbReference type="SAM" id="Phobius"/>
    </source>
</evidence>